<sequence>MKNENENESHHKSVQQFQHPFHDYHPLVLVAEQSNKSVQQFQHPFHDYHPLVLVAEQSNKSVQQIQHPFHEEHPLVLVAEQSNEGLKAYCDGCGELLSAPCFTCIHCNYHLHKQCAEAPLRIPNHPLHPEHLDAGLFLRQRPYHSDKDLLLRPMPYHLDKGLGLQPWPYRNHQKVDGCALCKEKRNMFFYECHHWWCSFSIDINCAQLSSSFKFSQLSKHDIHQHPLTFIESPMAIDVFKRLSCSWCHEPLTNFVSFCSECPILFILHKKCLDELPTKINHPSYHIHPIFLNRSNSGCFCNLCQKQHSGPFYGCPLCHFNINIGCALPMSIVEGKSRHQHPFTLFRRRGSFICEACGIEGNYISYICSTCNVMVHKKCTSLPRIIKFSRHDHCIFHKYFLEDLTRQDCKICFNEVKLDRGSYSCRKPGCNYIVHVNCALEDEMLYEVIEEEKQCEELEEKSMQSSIIRIEVNKAGEATKIQHFCHQHCLVLADKMEEEIDRKCDGCMLPISNIFYYCLECPFFLHKTCAELPRIKQHWFRQSNATLNFESFKKCAFCYRDCSGLFYKIGGYWDMCTRCAKVADIIECEGHQHFLFFDFKYREKCNGCGANINKGAFRCGKCRFALDFGCLTLPHSALHKIDEHKLKLTYHDDKEQSYCDICEQYRDPSLWYYSCSICDTSAHPKCVLGQFPLIKDWVTLPFNFYHNHHRDLKFFRKVEGFPECSFCGKLCQEEILKCEKFTCNFIVHYKCRRGH</sequence>
<evidence type="ECO:0000313" key="5">
    <source>
        <dbReference type="Proteomes" id="UP000818029"/>
    </source>
</evidence>
<dbReference type="GO" id="GO:0046872">
    <property type="term" value="F:metal ion binding"/>
    <property type="evidence" value="ECO:0007669"/>
    <property type="project" value="UniProtKB-KW"/>
</dbReference>
<dbReference type="InterPro" id="IPR004146">
    <property type="entry name" value="DC1"/>
</dbReference>
<dbReference type="GeneID" id="107923207"/>
<dbReference type="KEGG" id="ghi:107923207"/>
<evidence type="ECO:0000313" key="6">
    <source>
        <dbReference type="RefSeq" id="XP_016708914.2"/>
    </source>
</evidence>
<dbReference type="PaxDb" id="3635-A0A1U8L6Y8"/>
<dbReference type="STRING" id="3635.A0A1U8L6Y8"/>
<dbReference type="InterPro" id="IPR046349">
    <property type="entry name" value="C1-like_sf"/>
</dbReference>
<evidence type="ECO:0000256" key="1">
    <source>
        <dbReference type="ARBA" id="ARBA00022723"/>
    </source>
</evidence>
<dbReference type="RefSeq" id="XP_016708914.2">
    <property type="nucleotide sequence ID" value="XM_016853425.2"/>
</dbReference>
<protein>
    <recommendedName>
        <fullName evidence="4">Phorbol-ester/DAG-type domain-containing protein</fullName>
    </recommendedName>
</protein>
<accession>A0A1U8L6Y8</accession>
<proteinExistence type="predicted"/>
<dbReference type="InterPro" id="IPR002219">
    <property type="entry name" value="PKC_DAG/PE"/>
</dbReference>
<gene>
    <name evidence="6" type="primary">LOC107923207</name>
</gene>
<name>A0A1U8L6Y8_GOSHI</name>
<dbReference type="Pfam" id="PF03107">
    <property type="entry name" value="C1_2"/>
    <property type="match status" value="3"/>
</dbReference>
<keyword evidence="2" id="KW-0677">Repeat</keyword>
<dbReference type="PANTHER" id="PTHR32410">
    <property type="entry name" value="CYSTEINE/HISTIDINE-RICH C1 DOMAIN FAMILY PROTEIN"/>
    <property type="match status" value="1"/>
</dbReference>
<keyword evidence="3" id="KW-0862">Zinc</keyword>
<dbReference type="SMART" id="SM00109">
    <property type="entry name" value="C1"/>
    <property type="match status" value="3"/>
</dbReference>
<dbReference type="Proteomes" id="UP000818029">
    <property type="component" value="Chromosome D06"/>
</dbReference>
<evidence type="ECO:0000259" key="4">
    <source>
        <dbReference type="PROSITE" id="PS50081"/>
    </source>
</evidence>
<evidence type="ECO:0000256" key="2">
    <source>
        <dbReference type="ARBA" id="ARBA00022737"/>
    </source>
</evidence>
<keyword evidence="5" id="KW-1185">Reference proteome</keyword>
<dbReference type="PANTHER" id="PTHR32410:SF216">
    <property type="entry name" value="PHORBOL-ESTER_DAG-TYPE DOMAIN-CONTAINING PROTEIN"/>
    <property type="match status" value="1"/>
</dbReference>
<reference evidence="6" key="2">
    <citation type="submission" date="2025-08" db="UniProtKB">
        <authorList>
            <consortium name="RefSeq"/>
        </authorList>
    </citation>
    <scope>IDENTIFICATION</scope>
</reference>
<dbReference type="InterPro" id="IPR053192">
    <property type="entry name" value="Vacuole_Formation_Reg"/>
</dbReference>
<keyword evidence="1" id="KW-0479">Metal-binding</keyword>
<feature type="domain" description="Phorbol-ester/DAG-type" evidence="4">
    <location>
        <begin position="72"/>
        <end position="117"/>
    </location>
</feature>
<dbReference type="PROSITE" id="PS50081">
    <property type="entry name" value="ZF_DAG_PE_2"/>
    <property type="match status" value="2"/>
</dbReference>
<dbReference type="AlphaFoldDB" id="A0A1U8L6Y8"/>
<evidence type="ECO:0000256" key="3">
    <source>
        <dbReference type="ARBA" id="ARBA00022833"/>
    </source>
</evidence>
<feature type="domain" description="Phorbol-ester/DAG-type" evidence="4">
    <location>
        <begin position="339"/>
        <end position="393"/>
    </location>
</feature>
<reference evidence="5" key="1">
    <citation type="journal article" date="2020" name="Nat. Genet.">
        <title>Genomic diversifications of five Gossypium allopolyploid species and their impact on cotton improvement.</title>
        <authorList>
            <person name="Chen Z.J."/>
            <person name="Sreedasyam A."/>
            <person name="Ando A."/>
            <person name="Song Q."/>
            <person name="De Santiago L.M."/>
            <person name="Hulse-Kemp A.M."/>
            <person name="Ding M."/>
            <person name="Ye W."/>
            <person name="Kirkbride R.C."/>
            <person name="Jenkins J."/>
            <person name="Plott C."/>
            <person name="Lovell J."/>
            <person name="Lin Y.M."/>
            <person name="Vaughn R."/>
            <person name="Liu B."/>
            <person name="Simpson S."/>
            <person name="Scheffler B.E."/>
            <person name="Wen L."/>
            <person name="Saski C.A."/>
            <person name="Grover C.E."/>
            <person name="Hu G."/>
            <person name="Conover J.L."/>
            <person name="Carlson J.W."/>
            <person name="Shu S."/>
            <person name="Boston L.B."/>
            <person name="Williams M."/>
            <person name="Peterson D.G."/>
            <person name="McGee K."/>
            <person name="Jones D.C."/>
            <person name="Wendel J.F."/>
            <person name="Stelly D.M."/>
            <person name="Grimwood J."/>
            <person name="Schmutz J."/>
        </authorList>
    </citation>
    <scope>NUCLEOTIDE SEQUENCE [LARGE SCALE GENOMIC DNA]</scope>
    <source>
        <strain evidence="5">cv. TM-1</strain>
    </source>
</reference>
<organism evidence="5 6">
    <name type="scientific">Gossypium hirsutum</name>
    <name type="common">Upland cotton</name>
    <name type="synonym">Gossypium mexicanum</name>
    <dbReference type="NCBI Taxonomy" id="3635"/>
    <lineage>
        <taxon>Eukaryota</taxon>
        <taxon>Viridiplantae</taxon>
        <taxon>Streptophyta</taxon>
        <taxon>Embryophyta</taxon>
        <taxon>Tracheophyta</taxon>
        <taxon>Spermatophyta</taxon>
        <taxon>Magnoliopsida</taxon>
        <taxon>eudicotyledons</taxon>
        <taxon>Gunneridae</taxon>
        <taxon>Pentapetalae</taxon>
        <taxon>rosids</taxon>
        <taxon>malvids</taxon>
        <taxon>Malvales</taxon>
        <taxon>Malvaceae</taxon>
        <taxon>Malvoideae</taxon>
        <taxon>Gossypium</taxon>
    </lineage>
</organism>
<dbReference type="SUPFAM" id="SSF57889">
    <property type="entry name" value="Cysteine-rich domain"/>
    <property type="match status" value="7"/>
</dbReference>